<evidence type="ECO:0000256" key="7">
    <source>
        <dbReference type="ARBA" id="ARBA00029500"/>
    </source>
</evidence>
<keyword evidence="5" id="KW-0238">DNA-binding</keyword>
<dbReference type="CDD" id="cd00130">
    <property type="entry name" value="PAS"/>
    <property type="match status" value="1"/>
</dbReference>
<dbReference type="GO" id="GO:0005524">
    <property type="term" value="F:ATP binding"/>
    <property type="evidence" value="ECO:0007669"/>
    <property type="project" value="UniProtKB-KW"/>
</dbReference>
<dbReference type="EMBL" id="RFAQ01000051">
    <property type="protein sequence ID" value="RMC97946.1"/>
    <property type="molecule type" value="Genomic_DNA"/>
</dbReference>
<dbReference type="Gene3D" id="3.30.70.260">
    <property type="match status" value="1"/>
</dbReference>
<dbReference type="CDD" id="cd00009">
    <property type="entry name" value="AAA"/>
    <property type="match status" value="1"/>
</dbReference>
<evidence type="ECO:0000256" key="1">
    <source>
        <dbReference type="ARBA" id="ARBA00022741"/>
    </source>
</evidence>
<dbReference type="Pfam" id="PF13426">
    <property type="entry name" value="PAS_9"/>
    <property type="match status" value="1"/>
</dbReference>
<dbReference type="GO" id="GO:0006355">
    <property type="term" value="P:regulation of DNA-templated transcription"/>
    <property type="evidence" value="ECO:0007669"/>
    <property type="project" value="InterPro"/>
</dbReference>
<dbReference type="InterPro" id="IPR000014">
    <property type="entry name" value="PAS"/>
</dbReference>
<dbReference type="InterPro" id="IPR002078">
    <property type="entry name" value="Sigma_54_int"/>
</dbReference>
<dbReference type="NCBIfam" id="TIGR00229">
    <property type="entry name" value="sensory_box"/>
    <property type="match status" value="1"/>
</dbReference>
<dbReference type="InterPro" id="IPR025944">
    <property type="entry name" value="Sigma_54_int_dom_CS"/>
</dbReference>
<proteinExistence type="predicted"/>
<dbReference type="Pfam" id="PF18024">
    <property type="entry name" value="HTH_50"/>
    <property type="match status" value="1"/>
</dbReference>
<comment type="caution">
    <text evidence="11">The sequence shown here is derived from an EMBL/GenBank/DDBJ whole genome shotgun (WGS) entry which is preliminary data.</text>
</comment>
<accession>A0A3M0SHH3</accession>
<dbReference type="SUPFAM" id="SSF46689">
    <property type="entry name" value="Homeodomain-like"/>
    <property type="match status" value="1"/>
</dbReference>
<protein>
    <recommendedName>
        <fullName evidence="7">HTH-type transcriptional regulatory protein TyrR</fullName>
    </recommendedName>
</protein>
<evidence type="ECO:0000259" key="8">
    <source>
        <dbReference type="PROSITE" id="PS50045"/>
    </source>
</evidence>
<feature type="domain" description="Sigma-54 factor interaction" evidence="8">
    <location>
        <begin position="210"/>
        <end position="440"/>
    </location>
</feature>
<organism evidence="11 12">
    <name type="scientific">Clostridium autoethanogenum</name>
    <dbReference type="NCBI Taxonomy" id="84023"/>
    <lineage>
        <taxon>Bacteria</taxon>
        <taxon>Bacillati</taxon>
        <taxon>Bacillota</taxon>
        <taxon>Clostridia</taxon>
        <taxon>Eubacteriales</taxon>
        <taxon>Clostridiaceae</taxon>
        <taxon>Clostridium</taxon>
    </lineage>
</organism>
<keyword evidence="2" id="KW-0058">Aromatic hydrocarbons catabolism</keyword>
<dbReference type="PANTHER" id="PTHR32071:SF57">
    <property type="entry name" value="C4-DICARBOXYLATE TRANSPORT TRANSCRIPTIONAL REGULATORY PROTEIN DCTD"/>
    <property type="match status" value="1"/>
</dbReference>
<dbReference type="InterPro" id="IPR003593">
    <property type="entry name" value="AAA+_ATPase"/>
</dbReference>
<dbReference type="PROSITE" id="PS50045">
    <property type="entry name" value="SIGMA54_INTERACT_4"/>
    <property type="match status" value="1"/>
</dbReference>
<keyword evidence="1" id="KW-0547">Nucleotide-binding</keyword>
<feature type="domain" description="ACT" evidence="10">
    <location>
        <begin position="6"/>
        <end position="76"/>
    </location>
</feature>
<dbReference type="InterPro" id="IPR025943">
    <property type="entry name" value="Sigma_54_int_dom_ATP-bd_2"/>
</dbReference>
<sequence length="523" mass="59128">MKTYLRLEIISQDRIGMCLDILKKLYENNMSIHSLEVFPNKVYVKVEGLQEEEEKLNIIKNLRNINGVLKVHEVELLSYEKSERRLHAIIDAVQDGILAINHNGEVELFNNYCEKVFHVKKENIVGKNIKELLGFEGRIINLLRTGKDHDNIEVLTKNKKNGFHYITSGRSVKDDKGKTITAVASLKDINEAIEMSNVITSKEDFVFKDIIGNSSSILKTKNICASVAKSNSTILLRGESGTGKELFAKAIHKLSSRADKNFLSINCAALPDDLIESELFGYVKGSFTGAAEKGKDGLFKAADNGTLFLDEIGELSLPIQAKLLRVLQEGTIRKIGNTVEEKIDVRIIAATNRNLEDMIKKDTFREDLYYRLNVIPIYIPSLRDRIEDIPMLVNFFIKILDKQMDKNIKGAETEFIEELVKFNWPGNIRELKNIVERAMNMCHGVFLKKENLIMGFQKTTNHEVTSQNCNFNFKLKDVVAAAEKKALIAAMQGHKSCRKAAKSLGVSHTTIINKLNKYGIKIH</sequence>
<reference evidence="11 12" key="1">
    <citation type="submission" date="2018-10" db="EMBL/GenBank/DDBJ databases">
        <title>Genome-centric metagenomics revealed C2 chemical producing, CO utilizing Clostridium with novel acetogenic gene cluster.</title>
        <authorList>
            <person name="Kang H."/>
            <person name="Park B."/>
            <person name="Choi I.G."/>
            <person name="Chang I.S."/>
        </authorList>
    </citation>
    <scope>NUCLEOTIDE SEQUENCE [LARGE SCALE GENOMIC DNA]</scope>
    <source>
        <strain evidence="11 12">H21-9</strain>
    </source>
</reference>
<evidence type="ECO:0000259" key="10">
    <source>
        <dbReference type="PROSITE" id="PS51671"/>
    </source>
</evidence>
<dbReference type="InterPro" id="IPR035965">
    <property type="entry name" value="PAS-like_dom_sf"/>
</dbReference>
<dbReference type="Gene3D" id="1.10.8.60">
    <property type="match status" value="1"/>
</dbReference>
<dbReference type="PROSITE" id="PS51671">
    <property type="entry name" value="ACT"/>
    <property type="match status" value="1"/>
</dbReference>
<keyword evidence="6" id="KW-0804">Transcription</keyword>
<gene>
    <name evidence="11" type="ORF">D9O40_13835</name>
</gene>
<dbReference type="NCBIfam" id="TIGR04381">
    <property type="entry name" value="HTH_TypR"/>
    <property type="match status" value="1"/>
</dbReference>
<name>A0A3M0SHH3_9CLOT</name>
<dbReference type="PANTHER" id="PTHR32071">
    <property type="entry name" value="TRANSCRIPTIONAL REGULATORY PROTEIN"/>
    <property type="match status" value="1"/>
</dbReference>
<dbReference type="InterPro" id="IPR002912">
    <property type="entry name" value="ACT_dom"/>
</dbReference>
<dbReference type="Gene3D" id="3.30.450.20">
    <property type="entry name" value="PAS domain"/>
    <property type="match status" value="1"/>
</dbReference>
<feature type="domain" description="PAS" evidence="9">
    <location>
        <begin position="82"/>
        <end position="133"/>
    </location>
</feature>
<dbReference type="RefSeq" id="WP_122059785.1">
    <property type="nucleotide sequence ID" value="NZ_RFAQ01000051.1"/>
</dbReference>
<dbReference type="PROSITE" id="PS50112">
    <property type="entry name" value="PAS"/>
    <property type="match status" value="1"/>
</dbReference>
<dbReference type="GO" id="GO:0003677">
    <property type="term" value="F:DNA binding"/>
    <property type="evidence" value="ECO:0007669"/>
    <property type="project" value="UniProtKB-KW"/>
</dbReference>
<dbReference type="SUPFAM" id="SSF55785">
    <property type="entry name" value="PYP-like sensor domain (PAS domain)"/>
    <property type="match status" value="1"/>
</dbReference>
<evidence type="ECO:0000259" key="9">
    <source>
        <dbReference type="PROSITE" id="PS50112"/>
    </source>
</evidence>
<dbReference type="InterPro" id="IPR025662">
    <property type="entry name" value="Sigma_54_int_dom_ATP-bd_1"/>
</dbReference>
<dbReference type="InterPro" id="IPR058031">
    <property type="entry name" value="AAA_lid_NorR"/>
</dbReference>
<dbReference type="InterPro" id="IPR027417">
    <property type="entry name" value="P-loop_NTPase"/>
</dbReference>
<evidence type="ECO:0000256" key="5">
    <source>
        <dbReference type="ARBA" id="ARBA00023125"/>
    </source>
</evidence>
<dbReference type="InterPro" id="IPR009057">
    <property type="entry name" value="Homeodomain-like_sf"/>
</dbReference>
<evidence type="ECO:0000256" key="3">
    <source>
        <dbReference type="ARBA" id="ARBA00022840"/>
    </source>
</evidence>
<dbReference type="PROSITE" id="PS00676">
    <property type="entry name" value="SIGMA54_INTERACT_2"/>
    <property type="match status" value="1"/>
</dbReference>
<evidence type="ECO:0000256" key="4">
    <source>
        <dbReference type="ARBA" id="ARBA00023015"/>
    </source>
</evidence>
<dbReference type="PROSITE" id="PS00675">
    <property type="entry name" value="SIGMA54_INTERACT_1"/>
    <property type="match status" value="1"/>
</dbReference>
<dbReference type="PROSITE" id="PS00688">
    <property type="entry name" value="SIGMA54_INTERACT_3"/>
    <property type="match status" value="1"/>
</dbReference>
<evidence type="ECO:0000313" key="11">
    <source>
        <dbReference type="EMBL" id="RMC97946.1"/>
    </source>
</evidence>
<evidence type="ECO:0000313" key="12">
    <source>
        <dbReference type="Proteomes" id="UP000277999"/>
    </source>
</evidence>
<dbReference type="SMART" id="SM00091">
    <property type="entry name" value="PAS"/>
    <property type="match status" value="1"/>
</dbReference>
<dbReference type="Proteomes" id="UP000277999">
    <property type="component" value="Unassembled WGS sequence"/>
</dbReference>
<dbReference type="SUPFAM" id="SSF52540">
    <property type="entry name" value="P-loop containing nucleoside triphosphate hydrolases"/>
    <property type="match status" value="1"/>
</dbReference>
<dbReference type="Gene3D" id="3.40.50.300">
    <property type="entry name" value="P-loop containing nucleotide triphosphate hydrolases"/>
    <property type="match status" value="1"/>
</dbReference>
<dbReference type="Gene3D" id="1.10.10.60">
    <property type="entry name" value="Homeodomain-like"/>
    <property type="match status" value="1"/>
</dbReference>
<evidence type="ECO:0000256" key="2">
    <source>
        <dbReference type="ARBA" id="ARBA00022797"/>
    </source>
</evidence>
<evidence type="ECO:0000256" key="6">
    <source>
        <dbReference type="ARBA" id="ARBA00023163"/>
    </source>
</evidence>
<dbReference type="Pfam" id="PF00158">
    <property type="entry name" value="Sigma54_activat"/>
    <property type="match status" value="1"/>
</dbReference>
<dbReference type="AlphaFoldDB" id="A0A3M0SHH3"/>
<dbReference type="Pfam" id="PF25601">
    <property type="entry name" value="AAA_lid_14"/>
    <property type="match status" value="1"/>
</dbReference>
<dbReference type="FunFam" id="3.40.50.300:FF:000006">
    <property type="entry name" value="DNA-binding transcriptional regulator NtrC"/>
    <property type="match status" value="1"/>
</dbReference>
<keyword evidence="4" id="KW-0805">Transcription regulation</keyword>
<keyword evidence="3" id="KW-0067">ATP-binding</keyword>
<dbReference type="InterPro" id="IPR030828">
    <property type="entry name" value="HTH_TyrR"/>
</dbReference>
<dbReference type="SMART" id="SM00382">
    <property type="entry name" value="AAA"/>
    <property type="match status" value="1"/>
</dbReference>